<accession>A2Q4K7</accession>
<reference evidence="1" key="1">
    <citation type="submission" date="2005-05" db="EMBL/GenBank/DDBJ databases">
        <authorList>
            <person name="Town C.D."/>
        </authorList>
    </citation>
    <scope>NUCLEOTIDE SEQUENCE</scope>
</reference>
<proteinExistence type="predicted"/>
<evidence type="ECO:0000313" key="1">
    <source>
        <dbReference type="EMBL" id="ABN08557.1"/>
    </source>
</evidence>
<reference evidence="1" key="2">
    <citation type="submission" date="2007-03" db="EMBL/GenBank/DDBJ databases">
        <authorList>
            <consortium name="The International Medicago Genome Annotation Group"/>
        </authorList>
    </citation>
    <scope>NUCLEOTIDE SEQUENCE</scope>
</reference>
<dbReference type="AlphaFoldDB" id="A2Q4K7"/>
<dbReference type="EMBL" id="AC157502">
    <property type="protein sequence ID" value="ABN08557.1"/>
    <property type="molecule type" value="Genomic_DNA"/>
</dbReference>
<sequence>MLGEDQTIIKPQGLATMAIADGFTMLCQYAVNAPPELLSILFRRLLKCHI</sequence>
<protein>
    <submittedName>
        <fullName evidence="1">Uncharacterized protein</fullName>
    </submittedName>
</protein>
<organism evidence="1">
    <name type="scientific">Medicago truncatula</name>
    <name type="common">Barrel medic</name>
    <name type="synonym">Medicago tribuloides</name>
    <dbReference type="NCBI Taxonomy" id="3880"/>
    <lineage>
        <taxon>Eukaryota</taxon>
        <taxon>Viridiplantae</taxon>
        <taxon>Streptophyta</taxon>
        <taxon>Embryophyta</taxon>
        <taxon>Tracheophyta</taxon>
        <taxon>Spermatophyta</taxon>
        <taxon>Magnoliopsida</taxon>
        <taxon>eudicotyledons</taxon>
        <taxon>Gunneridae</taxon>
        <taxon>Pentapetalae</taxon>
        <taxon>rosids</taxon>
        <taxon>fabids</taxon>
        <taxon>Fabales</taxon>
        <taxon>Fabaceae</taxon>
        <taxon>Papilionoideae</taxon>
        <taxon>50 kb inversion clade</taxon>
        <taxon>NPAAA clade</taxon>
        <taxon>Hologalegina</taxon>
        <taxon>IRL clade</taxon>
        <taxon>Trifolieae</taxon>
        <taxon>Medicago</taxon>
    </lineage>
</organism>
<gene>
    <name evidence="1" type="ORF">MtrDRAFT_AC157502g10v2</name>
</gene>
<name>A2Q4K7_MEDTR</name>